<keyword evidence="5 8" id="KW-0418">Kinase</keyword>
<dbReference type="CDD" id="cd00082">
    <property type="entry name" value="HisKA"/>
    <property type="match status" value="1"/>
</dbReference>
<dbReference type="CDD" id="cd00075">
    <property type="entry name" value="HATPase"/>
    <property type="match status" value="1"/>
</dbReference>
<keyword evidence="4" id="KW-0808">Transferase</keyword>
<evidence type="ECO:0000256" key="6">
    <source>
        <dbReference type="ARBA" id="ARBA00023012"/>
    </source>
</evidence>
<gene>
    <name evidence="8" type="ORF">HRQ87_10925</name>
</gene>
<dbReference type="InterPro" id="IPR036890">
    <property type="entry name" value="HATPase_C_sf"/>
</dbReference>
<keyword evidence="6" id="KW-0902">Two-component regulatory system</keyword>
<accession>A0ABX2IXQ9</accession>
<name>A0ABX2IXQ9_9RHOB</name>
<evidence type="ECO:0000256" key="1">
    <source>
        <dbReference type="ARBA" id="ARBA00000085"/>
    </source>
</evidence>
<evidence type="ECO:0000256" key="4">
    <source>
        <dbReference type="ARBA" id="ARBA00022679"/>
    </source>
</evidence>
<comment type="catalytic activity">
    <reaction evidence="1">
        <text>ATP + protein L-histidine = ADP + protein N-phospho-L-histidine.</text>
        <dbReference type="EC" id="2.7.13.3"/>
    </reaction>
</comment>
<dbReference type="SMART" id="SM00387">
    <property type="entry name" value="HATPase_c"/>
    <property type="match status" value="1"/>
</dbReference>
<dbReference type="Pfam" id="PF00512">
    <property type="entry name" value="HisKA"/>
    <property type="match status" value="1"/>
</dbReference>
<dbReference type="Gene3D" id="1.10.287.130">
    <property type="match status" value="1"/>
</dbReference>
<dbReference type="EC" id="2.7.13.3" evidence="2"/>
<dbReference type="InterPro" id="IPR003661">
    <property type="entry name" value="HisK_dim/P_dom"/>
</dbReference>
<dbReference type="PANTHER" id="PTHR45453:SF1">
    <property type="entry name" value="PHOSPHATE REGULON SENSOR PROTEIN PHOR"/>
    <property type="match status" value="1"/>
</dbReference>
<keyword evidence="9" id="KW-1185">Reference proteome</keyword>
<dbReference type="InterPro" id="IPR050351">
    <property type="entry name" value="BphY/WalK/GraS-like"/>
</dbReference>
<protein>
    <recommendedName>
        <fullName evidence="2">histidine kinase</fullName>
        <ecNumber evidence="2">2.7.13.3</ecNumber>
    </recommendedName>
</protein>
<dbReference type="InterPro" id="IPR036097">
    <property type="entry name" value="HisK_dim/P_sf"/>
</dbReference>
<dbReference type="PANTHER" id="PTHR45453">
    <property type="entry name" value="PHOSPHATE REGULON SENSOR PROTEIN PHOR"/>
    <property type="match status" value="1"/>
</dbReference>
<evidence type="ECO:0000313" key="8">
    <source>
        <dbReference type="EMBL" id="NSX55314.1"/>
    </source>
</evidence>
<evidence type="ECO:0000256" key="2">
    <source>
        <dbReference type="ARBA" id="ARBA00012438"/>
    </source>
</evidence>
<dbReference type="InterPro" id="IPR003594">
    <property type="entry name" value="HATPase_dom"/>
</dbReference>
<feature type="domain" description="Histidine kinase" evidence="7">
    <location>
        <begin position="122"/>
        <end position="347"/>
    </location>
</feature>
<dbReference type="SUPFAM" id="SSF55874">
    <property type="entry name" value="ATPase domain of HSP90 chaperone/DNA topoisomerase II/histidine kinase"/>
    <property type="match status" value="1"/>
</dbReference>
<evidence type="ECO:0000259" key="7">
    <source>
        <dbReference type="PROSITE" id="PS50109"/>
    </source>
</evidence>
<dbReference type="RefSeq" id="WP_174138205.1">
    <property type="nucleotide sequence ID" value="NZ_JABUFE010000005.1"/>
</dbReference>
<dbReference type="PRINTS" id="PR00344">
    <property type="entry name" value="BCTRLSENSOR"/>
</dbReference>
<sequence>MDHDVLISVISAVPLPLVVIAQDETVIALNPRAEDLFGRGLTGRNYVTVLRQPALLDTIENALGSGQTHETRYFGSEAGRDTTFAVRCSPITYAGQPAVIVTLEDTTHLEELGQMRRDFVANVSHELKTPLTALLGFIETLRGAARNDEKARDRFLGIMEREATRMNRLVRDLLSLSRVEGEERMRPNERIDLAAIVGSAVDTLRPLAEENGGKIEFTLDNAPIWVQGDPDQLMQVLTNLIDNAIKYGRNDQTIHVDLTTSTRDPSLRGPAVKLQVQDQGEGIDPLHIPRLTERFYRVDNHRSREMGGTGLGLAIVKHIVSRHRGRMRVDSEQGVGTCFTVLLPIDQGPITRAGASFS</sequence>
<dbReference type="InterPro" id="IPR005467">
    <property type="entry name" value="His_kinase_dom"/>
</dbReference>
<dbReference type="Gene3D" id="3.30.565.10">
    <property type="entry name" value="Histidine kinase-like ATPase, C-terminal domain"/>
    <property type="match status" value="1"/>
</dbReference>
<comment type="caution">
    <text evidence="8">The sequence shown here is derived from an EMBL/GenBank/DDBJ whole genome shotgun (WGS) entry which is preliminary data.</text>
</comment>
<dbReference type="Pfam" id="PF02518">
    <property type="entry name" value="HATPase_c"/>
    <property type="match status" value="1"/>
</dbReference>
<dbReference type="EMBL" id="JABUFE010000005">
    <property type="protein sequence ID" value="NSX55314.1"/>
    <property type="molecule type" value="Genomic_DNA"/>
</dbReference>
<dbReference type="Gene3D" id="3.30.450.20">
    <property type="entry name" value="PAS domain"/>
    <property type="match status" value="1"/>
</dbReference>
<dbReference type="Proteomes" id="UP000777935">
    <property type="component" value="Unassembled WGS sequence"/>
</dbReference>
<reference evidence="8 9" key="1">
    <citation type="submission" date="2020-06" db="EMBL/GenBank/DDBJ databases">
        <title>Sulfitobacter algicola sp. nov., isolated from green algae.</title>
        <authorList>
            <person name="Wang C."/>
        </authorList>
    </citation>
    <scope>NUCLEOTIDE SEQUENCE [LARGE SCALE GENOMIC DNA]</scope>
    <source>
        <strain evidence="8 9">1151</strain>
    </source>
</reference>
<dbReference type="PROSITE" id="PS50109">
    <property type="entry name" value="HIS_KIN"/>
    <property type="match status" value="1"/>
</dbReference>
<evidence type="ECO:0000256" key="5">
    <source>
        <dbReference type="ARBA" id="ARBA00022777"/>
    </source>
</evidence>
<organism evidence="8 9">
    <name type="scientific">Parasulfitobacter algicola</name>
    <dbReference type="NCBI Taxonomy" id="2614809"/>
    <lineage>
        <taxon>Bacteria</taxon>
        <taxon>Pseudomonadati</taxon>
        <taxon>Pseudomonadota</taxon>
        <taxon>Alphaproteobacteria</taxon>
        <taxon>Rhodobacterales</taxon>
        <taxon>Roseobacteraceae</taxon>
        <taxon>Parasulfitobacter</taxon>
    </lineage>
</organism>
<proteinExistence type="predicted"/>
<evidence type="ECO:0000256" key="3">
    <source>
        <dbReference type="ARBA" id="ARBA00022553"/>
    </source>
</evidence>
<dbReference type="SMART" id="SM00388">
    <property type="entry name" value="HisKA"/>
    <property type="match status" value="1"/>
</dbReference>
<dbReference type="GO" id="GO:0016301">
    <property type="term" value="F:kinase activity"/>
    <property type="evidence" value="ECO:0007669"/>
    <property type="project" value="UniProtKB-KW"/>
</dbReference>
<dbReference type="InterPro" id="IPR035965">
    <property type="entry name" value="PAS-like_dom_sf"/>
</dbReference>
<evidence type="ECO:0000313" key="9">
    <source>
        <dbReference type="Proteomes" id="UP000777935"/>
    </source>
</evidence>
<dbReference type="InterPro" id="IPR004358">
    <property type="entry name" value="Sig_transdc_His_kin-like_C"/>
</dbReference>
<keyword evidence="3" id="KW-0597">Phosphoprotein</keyword>
<dbReference type="SUPFAM" id="SSF47384">
    <property type="entry name" value="Homodimeric domain of signal transducing histidine kinase"/>
    <property type="match status" value="1"/>
</dbReference>
<dbReference type="SUPFAM" id="SSF55785">
    <property type="entry name" value="PYP-like sensor domain (PAS domain)"/>
    <property type="match status" value="1"/>
</dbReference>